<dbReference type="EMBL" id="JBHSLI010000001">
    <property type="protein sequence ID" value="MFC5291829.1"/>
    <property type="molecule type" value="Genomic_DNA"/>
</dbReference>
<keyword evidence="5 6" id="KW-0472">Membrane</keyword>
<evidence type="ECO:0000256" key="3">
    <source>
        <dbReference type="ARBA" id="ARBA00022692"/>
    </source>
</evidence>
<evidence type="ECO:0000256" key="6">
    <source>
        <dbReference type="SAM" id="Phobius"/>
    </source>
</evidence>
<reference evidence="8" key="1">
    <citation type="journal article" date="2019" name="Int. J. Syst. Evol. Microbiol.">
        <title>The Global Catalogue of Microorganisms (GCM) 10K type strain sequencing project: providing services to taxonomists for standard genome sequencing and annotation.</title>
        <authorList>
            <consortium name="The Broad Institute Genomics Platform"/>
            <consortium name="The Broad Institute Genome Sequencing Center for Infectious Disease"/>
            <person name="Wu L."/>
            <person name="Ma J."/>
        </authorList>
    </citation>
    <scope>NUCLEOTIDE SEQUENCE [LARGE SCALE GENOMIC DNA]</scope>
    <source>
        <strain evidence="8">CGMCC 1.15643</strain>
    </source>
</reference>
<dbReference type="RefSeq" id="WP_158446950.1">
    <property type="nucleotide sequence ID" value="NZ_JAOAOS010000001.1"/>
</dbReference>
<feature type="transmembrane region" description="Helical" evidence="6">
    <location>
        <begin position="37"/>
        <end position="58"/>
    </location>
</feature>
<feature type="transmembrane region" description="Helical" evidence="6">
    <location>
        <begin position="96"/>
        <end position="116"/>
    </location>
</feature>
<feature type="transmembrane region" description="Helical" evidence="6">
    <location>
        <begin position="12"/>
        <end position="30"/>
    </location>
</feature>
<dbReference type="InterPro" id="IPR038730">
    <property type="entry name" value="HyfE-like"/>
</dbReference>
<comment type="subcellular location">
    <subcellularLocation>
        <location evidence="1">Cell membrane</location>
        <topology evidence="1">Multi-pass membrane protein</topology>
    </subcellularLocation>
</comment>
<keyword evidence="4 6" id="KW-1133">Transmembrane helix</keyword>
<keyword evidence="3 6" id="KW-0812">Transmembrane</keyword>
<evidence type="ECO:0000256" key="1">
    <source>
        <dbReference type="ARBA" id="ARBA00004651"/>
    </source>
</evidence>
<gene>
    <name evidence="7" type="ORF">ACFPK2_02375</name>
</gene>
<dbReference type="PANTHER" id="PTHR38601">
    <property type="entry name" value="HYDROGENASE-4 COMPONENT E"/>
    <property type="match status" value="1"/>
</dbReference>
<evidence type="ECO:0000313" key="8">
    <source>
        <dbReference type="Proteomes" id="UP001595976"/>
    </source>
</evidence>
<sequence length="272" mass="29711">MLAAHLAPLPAALFSLLAIGSLLLSFVMLGSRWLRHYLFVFAAQSWLIAILSGAVGYYGGYAELYIVAILTAAFRGLLLPYLILRIIRRLEVHREVHVILQASSSLVGAAVAARMHDGALLVPLTATFAFISPSLLILVMPLLALIPILLVLGSKRRAIRRAPVWYGGLSPDPARASTTTLTFSNAMRTFYSFVYRPTADTERDADVGGYFVRKLSFEHDVAPIFGPLLFQPAVRLVRGIATRLRPLQSGQLNFYLGLIGLLLVLVLGLTLA</sequence>
<evidence type="ECO:0000256" key="2">
    <source>
        <dbReference type="ARBA" id="ARBA00022475"/>
    </source>
</evidence>
<proteinExistence type="predicted"/>
<evidence type="ECO:0000313" key="7">
    <source>
        <dbReference type="EMBL" id="MFC5291829.1"/>
    </source>
</evidence>
<dbReference type="PANTHER" id="PTHR38601:SF1">
    <property type="entry name" value="HYDROGENASE-4 COMPONENT E"/>
    <property type="match status" value="1"/>
</dbReference>
<keyword evidence="2" id="KW-1003">Cell membrane</keyword>
<name>A0ABW0EZY7_9HYPH</name>
<accession>A0ABW0EZY7</accession>
<feature type="transmembrane region" description="Helical" evidence="6">
    <location>
        <begin position="252"/>
        <end position="271"/>
    </location>
</feature>
<feature type="transmembrane region" description="Helical" evidence="6">
    <location>
        <begin position="64"/>
        <end position="84"/>
    </location>
</feature>
<evidence type="ECO:0000256" key="4">
    <source>
        <dbReference type="ARBA" id="ARBA00022989"/>
    </source>
</evidence>
<evidence type="ECO:0008006" key="9">
    <source>
        <dbReference type="Google" id="ProtNLM"/>
    </source>
</evidence>
<dbReference type="Proteomes" id="UP001595976">
    <property type="component" value="Unassembled WGS sequence"/>
</dbReference>
<keyword evidence="8" id="KW-1185">Reference proteome</keyword>
<organism evidence="7 8">
    <name type="scientific">Bosea minatitlanensis</name>
    <dbReference type="NCBI Taxonomy" id="128782"/>
    <lineage>
        <taxon>Bacteria</taxon>
        <taxon>Pseudomonadati</taxon>
        <taxon>Pseudomonadota</taxon>
        <taxon>Alphaproteobacteria</taxon>
        <taxon>Hyphomicrobiales</taxon>
        <taxon>Boseaceae</taxon>
        <taxon>Bosea</taxon>
    </lineage>
</organism>
<feature type="transmembrane region" description="Helical" evidence="6">
    <location>
        <begin position="128"/>
        <end position="152"/>
    </location>
</feature>
<evidence type="ECO:0000256" key="5">
    <source>
        <dbReference type="ARBA" id="ARBA00023136"/>
    </source>
</evidence>
<comment type="caution">
    <text evidence="7">The sequence shown here is derived from an EMBL/GenBank/DDBJ whole genome shotgun (WGS) entry which is preliminary data.</text>
</comment>
<protein>
    <recommendedName>
        <fullName evidence="9">NADH:quinone oxidoreductase/Mrp antiporter membrane subunit domain-containing protein</fullName>
    </recommendedName>
</protein>